<dbReference type="Gene3D" id="1.10.510.10">
    <property type="entry name" value="Transferase(Phosphotransferase) domain 1"/>
    <property type="match status" value="1"/>
</dbReference>
<organism evidence="5 6">
    <name type="scientific">Prorocentrum cordatum</name>
    <dbReference type="NCBI Taxonomy" id="2364126"/>
    <lineage>
        <taxon>Eukaryota</taxon>
        <taxon>Sar</taxon>
        <taxon>Alveolata</taxon>
        <taxon>Dinophyceae</taxon>
        <taxon>Prorocentrales</taxon>
        <taxon>Prorocentraceae</taxon>
        <taxon>Prorocentrum</taxon>
    </lineage>
</organism>
<dbReference type="Pfam" id="PF00069">
    <property type="entry name" value="Pkinase"/>
    <property type="match status" value="1"/>
</dbReference>
<protein>
    <recommendedName>
        <fullName evidence="4">Protein kinase domain-containing protein</fullName>
    </recommendedName>
</protein>
<dbReference type="SUPFAM" id="SSF56112">
    <property type="entry name" value="Protein kinase-like (PK-like)"/>
    <property type="match status" value="1"/>
</dbReference>
<feature type="region of interest" description="Disordered" evidence="2">
    <location>
        <begin position="611"/>
        <end position="638"/>
    </location>
</feature>
<feature type="non-terminal residue" evidence="5">
    <location>
        <position position="1"/>
    </location>
</feature>
<keyword evidence="1" id="KW-0547">Nucleotide-binding</keyword>
<feature type="transmembrane region" description="Helical" evidence="3">
    <location>
        <begin position="96"/>
        <end position="116"/>
    </location>
</feature>
<evidence type="ECO:0000256" key="1">
    <source>
        <dbReference type="PROSITE-ProRule" id="PRU10141"/>
    </source>
</evidence>
<name>A0ABN9WE16_9DINO</name>
<dbReference type="InterPro" id="IPR017441">
    <property type="entry name" value="Protein_kinase_ATP_BS"/>
</dbReference>
<feature type="transmembrane region" description="Helical" evidence="3">
    <location>
        <begin position="57"/>
        <end position="76"/>
    </location>
</feature>
<keyword evidence="6" id="KW-1185">Reference proteome</keyword>
<dbReference type="SMART" id="SM00220">
    <property type="entry name" value="S_TKc"/>
    <property type="match status" value="1"/>
</dbReference>
<feature type="transmembrane region" description="Helical" evidence="3">
    <location>
        <begin position="128"/>
        <end position="147"/>
    </location>
</feature>
<proteinExistence type="predicted"/>
<sequence length="638" mass="68641">RAVLLRAGAGAARRPPRPPQMAMAPYGLARRLENLSLRFPNDKSELAFVAGRARQSLRNCAVASAIVQALAIIALVQDGGRSLDHECEAVRAVYQMKVVVIVVFAIPSLAICLGLYEKLGAVGSERLVSTMCVVACLAVILSNPYYVSLLHGSVSSSPVGLDGQPLRSDVETALTCLMLDGVLTVSHLYLQVRWHYLLAADSTVLLAIACGSANFMNDESHSVEKWFLLTLSMLALLSIVGARNNEATQRKLFQALLLERNGRVATEFKLEQALSSSSTCMDPETRSHVSLISSKASDQVFDLARLQGTDEDDDVLAFECKTALRSVAAVGKRQRWLVDTEHVRLTTKILGSGSFGLVVQGDFVGTPVAVKIPSGEVSTRSFVNLGNELGIMRHLRHPNIVGFHGACIQPDSGRMALILELVRGRTVDQLVCDPENPLRELARAQVLSGVCCALRYLHSRAPPVVHGDLKGSNVLAEQDAQGNLKPTLLDFGLSRRLRGSVLPPGGTLQYMAPEVLHSSPLDCLSDVFSLGRLVFLVQSVAPCRCSACPRSRCASGPAATRRTWRGRRRWSAPPSGPRARVSSRSTPQSGHPCSRRTGCCTTVSPGCLGRTLPSRSSIMPPLQGSPAPSRGTTRTHGS</sequence>
<feature type="domain" description="Protein kinase" evidence="4">
    <location>
        <begin position="344"/>
        <end position="638"/>
    </location>
</feature>
<evidence type="ECO:0000313" key="6">
    <source>
        <dbReference type="Proteomes" id="UP001189429"/>
    </source>
</evidence>
<dbReference type="InterPro" id="IPR011009">
    <property type="entry name" value="Kinase-like_dom_sf"/>
</dbReference>
<feature type="compositionally biased region" description="Polar residues" evidence="2">
    <location>
        <begin position="582"/>
        <end position="591"/>
    </location>
</feature>
<feature type="binding site" evidence="1">
    <location>
        <position position="371"/>
    </location>
    <ligand>
        <name>ATP</name>
        <dbReference type="ChEBI" id="CHEBI:30616"/>
    </ligand>
</feature>
<evidence type="ECO:0000256" key="2">
    <source>
        <dbReference type="SAM" id="MobiDB-lite"/>
    </source>
</evidence>
<comment type="caution">
    <text evidence="5">The sequence shown here is derived from an EMBL/GenBank/DDBJ whole genome shotgun (WGS) entry which is preliminary data.</text>
</comment>
<dbReference type="PANTHER" id="PTHR44329">
    <property type="entry name" value="SERINE/THREONINE-PROTEIN KINASE TNNI3K-RELATED"/>
    <property type="match status" value="1"/>
</dbReference>
<reference evidence="5" key="1">
    <citation type="submission" date="2023-10" db="EMBL/GenBank/DDBJ databases">
        <authorList>
            <person name="Chen Y."/>
            <person name="Shah S."/>
            <person name="Dougan E. K."/>
            <person name="Thang M."/>
            <person name="Chan C."/>
        </authorList>
    </citation>
    <scope>NUCLEOTIDE SEQUENCE [LARGE SCALE GENOMIC DNA]</scope>
</reference>
<evidence type="ECO:0000259" key="4">
    <source>
        <dbReference type="PROSITE" id="PS50011"/>
    </source>
</evidence>
<evidence type="ECO:0000256" key="3">
    <source>
        <dbReference type="SAM" id="Phobius"/>
    </source>
</evidence>
<accession>A0ABN9WE16</accession>
<evidence type="ECO:0000313" key="5">
    <source>
        <dbReference type="EMBL" id="CAK0884569.1"/>
    </source>
</evidence>
<gene>
    <name evidence="5" type="ORF">PCOR1329_LOCUS66452</name>
</gene>
<keyword evidence="3" id="KW-0812">Transmembrane</keyword>
<keyword evidence="3" id="KW-1133">Transmembrane helix</keyword>
<dbReference type="EMBL" id="CAUYUJ010018560">
    <property type="protein sequence ID" value="CAK0884569.1"/>
    <property type="molecule type" value="Genomic_DNA"/>
</dbReference>
<dbReference type="PROSITE" id="PS50011">
    <property type="entry name" value="PROTEIN_KINASE_DOM"/>
    <property type="match status" value="1"/>
</dbReference>
<feature type="region of interest" description="Disordered" evidence="2">
    <location>
        <begin position="549"/>
        <end position="596"/>
    </location>
</feature>
<dbReference type="PROSITE" id="PS00107">
    <property type="entry name" value="PROTEIN_KINASE_ATP"/>
    <property type="match status" value="1"/>
</dbReference>
<keyword evidence="3" id="KW-0472">Membrane</keyword>
<dbReference type="InterPro" id="IPR051681">
    <property type="entry name" value="Ser/Thr_Kinases-Pseudokinases"/>
</dbReference>
<keyword evidence="1" id="KW-0067">ATP-binding</keyword>
<dbReference type="InterPro" id="IPR000719">
    <property type="entry name" value="Prot_kinase_dom"/>
</dbReference>
<dbReference type="Proteomes" id="UP001189429">
    <property type="component" value="Unassembled WGS sequence"/>
</dbReference>